<gene>
    <name evidence="2" type="ORF">L227DRAFT_390534</name>
</gene>
<feature type="compositionally biased region" description="Basic residues" evidence="1">
    <location>
        <begin position="49"/>
        <end position="62"/>
    </location>
</feature>
<protein>
    <submittedName>
        <fullName evidence="2">Uncharacterized protein</fullName>
    </submittedName>
</protein>
<keyword evidence="3" id="KW-1185">Reference proteome</keyword>
<evidence type="ECO:0000313" key="2">
    <source>
        <dbReference type="EMBL" id="RPD63461.1"/>
    </source>
</evidence>
<evidence type="ECO:0000313" key="3">
    <source>
        <dbReference type="Proteomes" id="UP000313359"/>
    </source>
</evidence>
<accession>A0A5C2SIE1</accession>
<feature type="compositionally biased region" description="Basic residues" evidence="1">
    <location>
        <begin position="16"/>
        <end position="30"/>
    </location>
</feature>
<proteinExistence type="predicted"/>
<organism evidence="2 3">
    <name type="scientific">Lentinus tigrinus ALCF2SS1-6</name>
    <dbReference type="NCBI Taxonomy" id="1328759"/>
    <lineage>
        <taxon>Eukaryota</taxon>
        <taxon>Fungi</taxon>
        <taxon>Dikarya</taxon>
        <taxon>Basidiomycota</taxon>
        <taxon>Agaricomycotina</taxon>
        <taxon>Agaricomycetes</taxon>
        <taxon>Polyporales</taxon>
        <taxon>Polyporaceae</taxon>
        <taxon>Lentinus</taxon>
    </lineage>
</organism>
<feature type="compositionally biased region" description="Basic and acidic residues" evidence="1">
    <location>
        <begin position="87"/>
        <end position="102"/>
    </location>
</feature>
<name>A0A5C2SIE1_9APHY</name>
<feature type="region of interest" description="Disordered" evidence="1">
    <location>
        <begin position="1"/>
        <end position="103"/>
    </location>
</feature>
<sequence>MTPLSSSDSLLSCRSRIPRKHTTVRTHMLRHSPVPSQRPTQTNFDIGHPAKHPANRHLRMTRGHCQTDRSARKTPLARGPFNGAPKPELKNKQKRHEGEARPRLRYKKRCTCIGQHDNQH</sequence>
<feature type="compositionally biased region" description="Low complexity" evidence="1">
    <location>
        <begin position="1"/>
        <end position="12"/>
    </location>
</feature>
<reference evidence="2" key="1">
    <citation type="journal article" date="2018" name="Genome Biol. Evol.">
        <title>Genomics and development of Lentinus tigrinus, a white-rot wood-decaying mushroom with dimorphic fruiting bodies.</title>
        <authorList>
            <person name="Wu B."/>
            <person name="Xu Z."/>
            <person name="Knudson A."/>
            <person name="Carlson A."/>
            <person name="Chen N."/>
            <person name="Kovaka S."/>
            <person name="LaButti K."/>
            <person name="Lipzen A."/>
            <person name="Pennachio C."/>
            <person name="Riley R."/>
            <person name="Schakwitz W."/>
            <person name="Umezawa K."/>
            <person name="Ohm R.A."/>
            <person name="Grigoriev I.V."/>
            <person name="Nagy L.G."/>
            <person name="Gibbons J."/>
            <person name="Hibbett D."/>
        </authorList>
    </citation>
    <scope>NUCLEOTIDE SEQUENCE [LARGE SCALE GENOMIC DNA]</scope>
    <source>
        <strain evidence="2">ALCF2SS1-6</strain>
    </source>
</reference>
<feature type="compositionally biased region" description="Polar residues" evidence="1">
    <location>
        <begin position="34"/>
        <end position="44"/>
    </location>
</feature>
<dbReference type="EMBL" id="ML122256">
    <property type="protein sequence ID" value="RPD63461.1"/>
    <property type="molecule type" value="Genomic_DNA"/>
</dbReference>
<evidence type="ECO:0000256" key="1">
    <source>
        <dbReference type="SAM" id="MobiDB-lite"/>
    </source>
</evidence>
<dbReference type="Proteomes" id="UP000313359">
    <property type="component" value="Unassembled WGS sequence"/>
</dbReference>
<dbReference type="AlphaFoldDB" id="A0A5C2SIE1"/>